<dbReference type="HOGENOM" id="CLU_071770_0_0_9"/>
<organism evidence="1 2">
    <name type="scientific">Thermacetogenium phaeum (strain ATCC BAA-254 / DSM 26808 / PB)</name>
    <dbReference type="NCBI Taxonomy" id="1089553"/>
    <lineage>
        <taxon>Bacteria</taxon>
        <taxon>Bacillati</taxon>
        <taxon>Bacillota</taxon>
        <taxon>Clostridia</taxon>
        <taxon>Thermoanaerobacterales</taxon>
        <taxon>Thermoanaerobacteraceae</taxon>
        <taxon>Thermacetogenium</taxon>
    </lineage>
</organism>
<dbReference type="InterPro" id="IPR006482">
    <property type="entry name" value="Cas7_Csh2/Csh2"/>
</dbReference>
<dbReference type="EMBL" id="CP003732">
    <property type="protein sequence ID" value="AFV12620.1"/>
    <property type="molecule type" value="Genomic_DNA"/>
</dbReference>
<dbReference type="AlphaFoldDB" id="K4LKW5"/>
<name>K4LKW5_THEPS</name>
<protein>
    <submittedName>
        <fullName evidence="1">CRISPR-associated protein Cas7</fullName>
    </submittedName>
</protein>
<dbReference type="STRING" id="1089553.Tph_c24430"/>
<dbReference type="NCBIfam" id="TIGR02590">
    <property type="entry name" value="cas_Csh2"/>
    <property type="match status" value="1"/>
</dbReference>
<gene>
    <name evidence="1" type="primary">cas7</name>
    <name evidence="1" type="ordered locus">Tph_c24430</name>
</gene>
<dbReference type="Pfam" id="PF05107">
    <property type="entry name" value="Cas_Cas7"/>
    <property type="match status" value="1"/>
</dbReference>
<reference evidence="1 2" key="1">
    <citation type="journal article" date="2012" name="BMC Genomics">
        <title>Genome-guided analysis of physiological and morphological traits of the fermentative acetate oxidizer Thermacetogenium phaeum.</title>
        <authorList>
            <person name="Oehler D."/>
            <person name="Poehlein A."/>
            <person name="Leimbach A."/>
            <person name="Muller N."/>
            <person name="Daniel R."/>
            <person name="Gottschalk G."/>
            <person name="Schink B."/>
        </authorList>
    </citation>
    <scope>NUCLEOTIDE SEQUENCE [LARGE SCALE GENOMIC DNA]</scope>
    <source>
        <strain evidence="2">ATCC BAA-254 / DSM 26808 / PB</strain>
    </source>
</reference>
<dbReference type="InterPro" id="IPR013419">
    <property type="entry name" value="CRISPR-assoc_prot_Cas7/Csh2"/>
</dbReference>
<dbReference type="GO" id="GO:0043571">
    <property type="term" value="P:maintenance of CRISPR repeat elements"/>
    <property type="evidence" value="ECO:0007669"/>
    <property type="project" value="InterPro"/>
</dbReference>
<evidence type="ECO:0000313" key="1">
    <source>
        <dbReference type="EMBL" id="AFV12620.1"/>
    </source>
</evidence>
<dbReference type="eggNOG" id="COG3649">
    <property type="taxonomic scope" value="Bacteria"/>
</dbReference>
<keyword evidence="2" id="KW-1185">Reference proteome</keyword>
<proteinExistence type="predicted"/>
<dbReference type="Proteomes" id="UP000000467">
    <property type="component" value="Chromosome"/>
</dbReference>
<evidence type="ECO:0000313" key="2">
    <source>
        <dbReference type="Proteomes" id="UP000000467"/>
    </source>
</evidence>
<sequence length="305" mass="34864">MMEFKRRREFVFLYTVVDANPNGDPLNENHPRYDEDTLQALVSDVRIKRTVRDEWVNQERLVFVDGKPKTLKTRFEELKQSTGKEKGDEVLRECIDTRLFGVTFALGNESFAWTGPVQFKWGRSLHACTFEFIQGTSAFATEGGEGKEKQQRSFRNEYKVPFALIATYGIANQHAAKYTGATEEDLDLLAEALWSGTDNLITRSKQEHKSRFYLEITYKEGFNGKIGALDEKLRLLTAEGEEPDRDAQRALRRLSQLVVDIEPLIDAVEEKSDQIDRVRAIVNKELSLLGIDRLKNLAGAVIEVR</sequence>
<dbReference type="NCBIfam" id="TIGR01595">
    <property type="entry name" value="cas_CT1132"/>
    <property type="match status" value="1"/>
</dbReference>
<dbReference type="KEGG" id="tpz:Tph_c24430"/>
<accession>K4LKW5</accession>